<evidence type="ECO:0000313" key="2">
    <source>
        <dbReference type="Proteomes" id="UP000477285"/>
    </source>
</evidence>
<reference evidence="1 2" key="1">
    <citation type="journal article" date="2019" name="Nat. Med.">
        <title>A library of human gut bacterial isolates paired with longitudinal multiomics data enables mechanistic microbiome research.</title>
        <authorList>
            <person name="Poyet M."/>
            <person name="Groussin M."/>
            <person name="Gibbons S.M."/>
            <person name="Avila-Pacheco J."/>
            <person name="Jiang X."/>
            <person name="Kearney S.M."/>
            <person name="Perrotta A.R."/>
            <person name="Berdy B."/>
            <person name="Zhao S."/>
            <person name="Lieberman T.D."/>
            <person name="Swanson P.K."/>
            <person name="Smith M."/>
            <person name="Roesemann S."/>
            <person name="Alexander J.E."/>
            <person name="Rich S.A."/>
            <person name="Livny J."/>
            <person name="Vlamakis H."/>
            <person name="Clish C."/>
            <person name="Bullock K."/>
            <person name="Deik A."/>
            <person name="Scott J."/>
            <person name="Pierce K.A."/>
            <person name="Xavier R.J."/>
            <person name="Alm E.J."/>
        </authorList>
    </citation>
    <scope>NUCLEOTIDE SEQUENCE [LARGE SCALE GENOMIC DNA]</scope>
    <source>
        <strain evidence="1 2">BIOML-A1</strain>
    </source>
</reference>
<accession>A0A6L8T874</accession>
<dbReference type="EMBL" id="WWVQ01000150">
    <property type="protein sequence ID" value="MZL35694.1"/>
    <property type="molecule type" value="Genomic_DNA"/>
</dbReference>
<proteinExistence type="predicted"/>
<dbReference type="AlphaFoldDB" id="A0A6L8T874"/>
<dbReference type="Proteomes" id="UP000477285">
    <property type="component" value="Unassembled WGS sequence"/>
</dbReference>
<organism evidence="1 2">
    <name type="scientific">Blautia wexlerae</name>
    <dbReference type="NCBI Taxonomy" id="418240"/>
    <lineage>
        <taxon>Bacteria</taxon>
        <taxon>Bacillati</taxon>
        <taxon>Bacillota</taxon>
        <taxon>Clostridia</taxon>
        <taxon>Lachnospirales</taxon>
        <taxon>Lachnospiraceae</taxon>
        <taxon>Blautia</taxon>
    </lineage>
</organism>
<sequence>MVFNTPYGFEGVKSFSGKEMSFEEFKKQYPNAEFEIVTEGYCGYDTTFQGYIWQEGSDPLFGIMRIWNMGDRIYRI</sequence>
<evidence type="ECO:0000313" key="1">
    <source>
        <dbReference type="EMBL" id="MZL35694.1"/>
    </source>
</evidence>
<protein>
    <submittedName>
        <fullName evidence="1">Uncharacterized protein</fullName>
    </submittedName>
</protein>
<dbReference type="RefSeq" id="WP_161234539.1">
    <property type="nucleotide sequence ID" value="NZ_JADNMI010000040.1"/>
</dbReference>
<name>A0A6L8T874_9FIRM</name>
<comment type="caution">
    <text evidence="1">The sequence shown here is derived from an EMBL/GenBank/DDBJ whole genome shotgun (WGS) entry which is preliminary data.</text>
</comment>
<gene>
    <name evidence="1" type="ORF">GT728_21705</name>
</gene>